<reference evidence="2 3" key="1">
    <citation type="submission" date="2020-02" db="EMBL/GenBank/DDBJ databases">
        <authorList>
            <person name="Chaudhuri R."/>
        </authorList>
    </citation>
    <scope>NUCLEOTIDE SEQUENCE [LARGE SCALE GENOMIC DNA]</scope>
    <source>
        <strain evidence="2">SFB21</strain>
    </source>
</reference>
<dbReference type="Proteomes" id="UP000489961">
    <property type="component" value="Unassembled WGS sequence"/>
</dbReference>
<evidence type="ECO:0000313" key="3">
    <source>
        <dbReference type="Proteomes" id="UP000489961"/>
    </source>
</evidence>
<dbReference type="RefSeq" id="WP_174558862.1">
    <property type="nucleotide sequence ID" value="NZ_CADDTS010000016.1"/>
</dbReference>
<feature type="transmembrane region" description="Helical" evidence="1">
    <location>
        <begin position="34"/>
        <end position="53"/>
    </location>
</feature>
<proteinExistence type="predicted"/>
<keyword evidence="1" id="KW-1133">Transmembrane helix</keyword>
<evidence type="ECO:0000313" key="2">
    <source>
        <dbReference type="EMBL" id="CAB1211523.1"/>
    </source>
</evidence>
<keyword evidence="1" id="KW-0812">Transmembrane</keyword>
<evidence type="ECO:0000256" key="1">
    <source>
        <dbReference type="SAM" id="Phobius"/>
    </source>
</evidence>
<protein>
    <submittedName>
        <fullName evidence="2">Uncharacterized protein</fullName>
    </submittedName>
</protein>
<gene>
    <name evidence="2" type="ORF">SFB21_0910</name>
</gene>
<accession>A0A811G9N5</accession>
<comment type="caution">
    <text evidence="2">The sequence shown here is derived from an EMBL/GenBank/DDBJ whole genome shotgun (WGS) entry which is preliminary data.</text>
</comment>
<keyword evidence="1" id="KW-0472">Membrane</keyword>
<name>A0A811G9N5_9GAMM</name>
<organism evidence="2 3">
    <name type="scientific">Acinetobacter bouvetii</name>
    <dbReference type="NCBI Taxonomy" id="202951"/>
    <lineage>
        <taxon>Bacteria</taxon>
        <taxon>Pseudomonadati</taxon>
        <taxon>Pseudomonadota</taxon>
        <taxon>Gammaproteobacteria</taxon>
        <taxon>Moraxellales</taxon>
        <taxon>Moraxellaceae</taxon>
        <taxon>Acinetobacter</taxon>
    </lineage>
</organism>
<dbReference type="EMBL" id="CADDTS010000016">
    <property type="protein sequence ID" value="CAB1211523.1"/>
    <property type="molecule type" value="Genomic_DNA"/>
</dbReference>
<dbReference type="AlphaFoldDB" id="A0A811G9N5"/>
<sequence length="140" mass="16301">MFKLLFILGGLLCLIVWPLIYVLYYREHKTNALMFYTMLFAPAAILWGIFYMLSAQQQDMTSDACGVIQNYQIYRTAGNPNSRKPFQRVEILFDGAKYSKHLRVDGSLIKKDVGAHVCFEFYDRKKNPHMTDSKVITWSD</sequence>